<gene>
    <name evidence="1" type="ORF">ROA7745_04577</name>
</gene>
<reference evidence="1 2" key="1">
    <citation type="submission" date="2017-03" db="EMBL/GenBank/DDBJ databases">
        <authorList>
            <person name="Afonso C.L."/>
            <person name="Miller P.J."/>
            <person name="Scott M.A."/>
            <person name="Spackman E."/>
            <person name="Goraichik I."/>
            <person name="Dimitrov K.M."/>
            <person name="Suarez D.L."/>
            <person name="Swayne D.E."/>
        </authorList>
    </citation>
    <scope>NUCLEOTIDE SEQUENCE [LARGE SCALE GENOMIC DNA]</scope>
    <source>
        <strain evidence="1 2">CECT 7745</strain>
    </source>
</reference>
<protein>
    <submittedName>
        <fullName evidence="1">Uncharacterized protein</fullName>
    </submittedName>
</protein>
<sequence length="154" mass="17696">MTSLPIDIMSRLRRFLYRRSVPSFMRGDDQAIEDELAAFLKIIEKFAPREPTAFETWWARLEADIGKRNITRSWPSEGEIYASCVSLIKKSEPRVPARNRLDALKINANRIRNREAVGEYWIRHGGADCLLRAGLVTKEEMNLYAKKGAANLTQ</sequence>
<organism evidence="1 2">
    <name type="scientific">Roseovarius aestuarii</name>
    <dbReference type="NCBI Taxonomy" id="475083"/>
    <lineage>
        <taxon>Bacteria</taxon>
        <taxon>Pseudomonadati</taxon>
        <taxon>Pseudomonadota</taxon>
        <taxon>Alphaproteobacteria</taxon>
        <taxon>Rhodobacterales</taxon>
        <taxon>Roseobacteraceae</taxon>
        <taxon>Roseovarius</taxon>
    </lineage>
</organism>
<evidence type="ECO:0000313" key="1">
    <source>
        <dbReference type="EMBL" id="SMC14707.1"/>
    </source>
</evidence>
<name>A0A1X7BYH3_9RHOB</name>
<dbReference type="AlphaFoldDB" id="A0A1X7BYH3"/>
<dbReference type="Proteomes" id="UP000193224">
    <property type="component" value="Unassembled WGS sequence"/>
</dbReference>
<keyword evidence="2" id="KW-1185">Reference proteome</keyword>
<proteinExistence type="predicted"/>
<dbReference type="OrthoDB" id="7868986at2"/>
<dbReference type="EMBL" id="FWXB01000039">
    <property type="protein sequence ID" value="SMC14707.1"/>
    <property type="molecule type" value="Genomic_DNA"/>
</dbReference>
<evidence type="ECO:0000313" key="2">
    <source>
        <dbReference type="Proteomes" id="UP000193224"/>
    </source>
</evidence>
<accession>A0A1X7BYH3</accession>
<dbReference type="RefSeq" id="WP_139836563.1">
    <property type="nucleotide sequence ID" value="NZ_FWXB01000039.1"/>
</dbReference>